<evidence type="ECO:0000256" key="1">
    <source>
        <dbReference type="SAM" id="Phobius"/>
    </source>
</evidence>
<keyword evidence="1" id="KW-0472">Membrane</keyword>
<dbReference type="EMBL" id="BARW01001863">
    <property type="protein sequence ID" value="GAI64750.1"/>
    <property type="molecule type" value="Genomic_DNA"/>
</dbReference>
<proteinExistence type="predicted"/>
<accession>X1RNK4</accession>
<feature type="transmembrane region" description="Helical" evidence="1">
    <location>
        <begin position="54"/>
        <end position="74"/>
    </location>
</feature>
<gene>
    <name evidence="2" type="ORF">S12H4_05578</name>
</gene>
<sequence length="85" mass="9857">MPLTLLLFIPFLNQELKGKEFFKENKLVLLGLISIAGIYLTVERATRYYPSFDGMSIFYLIFTIILGICLLILYKEKKSTIEEES</sequence>
<dbReference type="AlphaFoldDB" id="X1RNK4"/>
<keyword evidence="1" id="KW-0812">Transmembrane</keyword>
<comment type="caution">
    <text evidence="2">The sequence shown here is derived from an EMBL/GenBank/DDBJ whole genome shotgun (WGS) entry which is preliminary data.</text>
</comment>
<evidence type="ECO:0000313" key="2">
    <source>
        <dbReference type="EMBL" id="GAI64750.1"/>
    </source>
</evidence>
<feature type="transmembrane region" description="Helical" evidence="1">
    <location>
        <begin position="27"/>
        <end position="42"/>
    </location>
</feature>
<organism evidence="2">
    <name type="scientific">marine sediment metagenome</name>
    <dbReference type="NCBI Taxonomy" id="412755"/>
    <lineage>
        <taxon>unclassified sequences</taxon>
        <taxon>metagenomes</taxon>
        <taxon>ecological metagenomes</taxon>
    </lineage>
</organism>
<reference evidence="2" key="1">
    <citation type="journal article" date="2014" name="Front. Microbiol.">
        <title>High frequency of phylogenetically diverse reductive dehalogenase-homologous genes in deep subseafloor sedimentary metagenomes.</title>
        <authorList>
            <person name="Kawai M."/>
            <person name="Futagami T."/>
            <person name="Toyoda A."/>
            <person name="Takaki Y."/>
            <person name="Nishi S."/>
            <person name="Hori S."/>
            <person name="Arai W."/>
            <person name="Tsubouchi T."/>
            <person name="Morono Y."/>
            <person name="Uchiyama I."/>
            <person name="Ito T."/>
            <person name="Fujiyama A."/>
            <person name="Inagaki F."/>
            <person name="Takami H."/>
        </authorList>
    </citation>
    <scope>NUCLEOTIDE SEQUENCE</scope>
    <source>
        <strain evidence="2">Expedition CK06-06</strain>
    </source>
</reference>
<name>X1RNK4_9ZZZZ</name>
<keyword evidence="1" id="KW-1133">Transmembrane helix</keyword>
<protein>
    <submittedName>
        <fullName evidence="2">Uncharacterized protein</fullName>
    </submittedName>
</protein>